<dbReference type="GO" id="GO:0046052">
    <property type="term" value="P:UTP catabolic process"/>
    <property type="evidence" value="ECO:0007669"/>
    <property type="project" value="TreeGrafter"/>
</dbReference>
<sequence>MTTAQTTTGGARAGAAADEYRLPEGFEHCSKLNPVREASCALERVRAVVAVLHGPDGCPWDGEQTNETLLKPLLEETYEYIDAVETADRDNMREELGDMLLQSVFQAQICSEDPSDPFDIDEVCDRLVDKLITRHPRVFRADDEAQGELGADDTLALWERMKQREKRRASVLDGISNAQGALPRSAKVVSRIRKSANADDLETAFDAPSALVDDYADRILEIVREAQRAGVDIERDLRNRLREVEAAIVDIEGGIGAQSAEAGLPDAGVAGMASMDEREDDADQ</sequence>
<keyword evidence="3" id="KW-0378">Hydrolase</keyword>
<name>A0A2A2EGR2_9BIFI</name>
<evidence type="ECO:0000313" key="3">
    <source>
        <dbReference type="EMBL" id="PAU68162.1"/>
    </source>
</evidence>
<dbReference type="AlphaFoldDB" id="A0A2A2EGR2"/>
<dbReference type="Gene3D" id="1.10.287.1080">
    <property type="entry name" value="MazG-like"/>
    <property type="match status" value="1"/>
</dbReference>
<dbReference type="PANTHER" id="PTHR30522:SF0">
    <property type="entry name" value="NUCLEOSIDE TRIPHOSPHATE PYROPHOSPHOHYDROLASE"/>
    <property type="match status" value="1"/>
</dbReference>
<dbReference type="Pfam" id="PF03819">
    <property type="entry name" value="MazG"/>
    <property type="match status" value="1"/>
</dbReference>
<dbReference type="GO" id="GO:0046081">
    <property type="term" value="P:dUTP catabolic process"/>
    <property type="evidence" value="ECO:0007669"/>
    <property type="project" value="TreeGrafter"/>
</dbReference>
<dbReference type="EMBL" id="MVOH01000006">
    <property type="protein sequence ID" value="PAU68162.1"/>
    <property type="molecule type" value="Genomic_DNA"/>
</dbReference>
<dbReference type="GO" id="GO:0046047">
    <property type="term" value="P:TTP catabolic process"/>
    <property type="evidence" value="ECO:0007669"/>
    <property type="project" value="TreeGrafter"/>
</dbReference>
<gene>
    <name evidence="3" type="ORF">B1526_0347</name>
</gene>
<dbReference type="GO" id="GO:0047429">
    <property type="term" value="F:nucleoside triphosphate diphosphatase activity"/>
    <property type="evidence" value="ECO:0007669"/>
    <property type="project" value="TreeGrafter"/>
</dbReference>
<dbReference type="Proteomes" id="UP000218399">
    <property type="component" value="Unassembled WGS sequence"/>
</dbReference>
<evidence type="ECO:0000313" key="4">
    <source>
        <dbReference type="Proteomes" id="UP000218399"/>
    </source>
</evidence>
<dbReference type="InterPro" id="IPR048015">
    <property type="entry name" value="NTP-PPase_MazG-like_N"/>
</dbReference>
<dbReference type="GO" id="GO:0006203">
    <property type="term" value="P:dGTP catabolic process"/>
    <property type="evidence" value="ECO:0007669"/>
    <property type="project" value="TreeGrafter"/>
</dbReference>
<dbReference type="RefSeq" id="WP_095614418.1">
    <property type="nucleotide sequence ID" value="NZ_MVOH01000006.1"/>
</dbReference>
<protein>
    <submittedName>
        <fullName evidence="3">Nucleotide pyrophosphohydrolase</fullName>
    </submittedName>
</protein>
<dbReference type="PANTHER" id="PTHR30522">
    <property type="entry name" value="NUCLEOSIDE TRIPHOSPHATE PYROPHOSPHOHYDROLASE"/>
    <property type="match status" value="1"/>
</dbReference>
<comment type="caution">
    <text evidence="3">The sequence shown here is derived from an EMBL/GenBank/DDBJ whole genome shotgun (WGS) entry which is preliminary data.</text>
</comment>
<evidence type="ECO:0000256" key="1">
    <source>
        <dbReference type="SAM" id="MobiDB-lite"/>
    </source>
</evidence>
<dbReference type="OrthoDB" id="9808939at2"/>
<reference evidence="3 4" key="1">
    <citation type="journal article" date="2017" name="ISME J.">
        <title>Unveiling bifidobacterial biogeography across the mammalian branch of the tree of life.</title>
        <authorList>
            <person name="Milani C."/>
            <person name="Mangifesta M."/>
            <person name="Mancabelli L."/>
            <person name="Lugli G.A."/>
            <person name="James K."/>
            <person name="Duranti S."/>
            <person name="Turroni F."/>
            <person name="Ferrario C."/>
            <person name="Ossiprandi M.C."/>
            <person name="van Sinderen D."/>
            <person name="Ventura M."/>
        </authorList>
    </citation>
    <scope>NUCLEOTIDE SEQUENCE [LARGE SCALE GENOMIC DNA]</scope>
    <source>
        <strain evidence="4">Ham19E</strain>
    </source>
</reference>
<accession>A0A2A2EGR2</accession>
<dbReference type="GO" id="GO:0046061">
    <property type="term" value="P:dATP catabolic process"/>
    <property type="evidence" value="ECO:0007669"/>
    <property type="project" value="TreeGrafter"/>
</dbReference>
<feature type="domain" description="NTP pyrophosphohydrolase MazG-like" evidence="2">
    <location>
        <begin position="64"/>
        <end position="139"/>
    </location>
</feature>
<dbReference type="CDD" id="cd11528">
    <property type="entry name" value="NTP-PPase_MazG_Nterm"/>
    <property type="match status" value="1"/>
</dbReference>
<dbReference type="GO" id="GO:0046076">
    <property type="term" value="P:dTTP catabolic process"/>
    <property type="evidence" value="ECO:0007669"/>
    <property type="project" value="TreeGrafter"/>
</dbReference>
<keyword evidence="4" id="KW-1185">Reference proteome</keyword>
<dbReference type="SUPFAM" id="SSF101386">
    <property type="entry name" value="all-alpha NTP pyrophosphatases"/>
    <property type="match status" value="1"/>
</dbReference>
<feature type="region of interest" description="Disordered" evidence="1">
    <location>
        <begin position="262"/>
        <end position="284"/>
    </location>
</feature>
<dbReference type="InterPro" id="IPR011551">
    <property type="entry name" value="NTP_PyrPHydrolase_MazG"/>
</dbReference>
<dbReference type="InterPro" id="IPR004518">
    <property type="entry name" value="MazG-like_dom"/>
</dbReference>
<evidence type="ECO:0000259" key="2">
    <source>
        <dbReference type="Pfam" id="PF03819"/>
    </source>
</evidence>
<organism evidence="3 4">
    <name type="scientific">Bifidobacterium criceti</name>
    <dbReference type="NCBI Taxonomy" id="1960969"/>
    <lineage>
        <taxon>Bacteria</taxon>
        <taxon>Bacillati</taxon>
        <taxon>Actinomycetota</taxon>
        <taxon>Actinomycetes</taxon>
        <taxon>Bifidobacteriales</taxon>
        <taxon>Bifidobacteriaceae</taxon>
        <taxon>Bifidobacterium</taxon>
    </lineage>
</organism>
<proteinExistence type="predicted"/>